<proteinExistence type="predicted"/>
<accession>K4RER2</accession>
<dbReference type="OrthoDB" id="4309379at2"/>
<protein>
    <submittedName>
        <fullName evidence="2">Uncharacterized protein</fullName>
    </submittedName>
</protein>
<dbReference type="HOGENOM" id="CLU_1795336_0_0_11"/>
<keyword evidence="3" id="KW-1185">Reference proteome</keyword>
<dbReference type="RefSeq" id="WP_015662413.1">
    <property type="nucleotide sequence ID" value="NC_020504.1"/>
</dbReference>
<dbReference type="KEGG" id="sdv:BN159_7708"/>
<feature type="region of interest" description="Disordered" evidence="1">
    <location>
        <begin position="98"/>
        <end position="144"/>
    </location>
</feature>
<evidence type="ECO:0000256" key="1">
    <source>
        <dbReference type="SAM" id="MobiDB-lite"/>
    </source>
</evidence>
<gene>
    <name evidence="2" type="ORF">BN159_7708</name>
</gene>
<dbReference type="EMBL" id="HE971709">
    <property type="protein sequence ID" value="CCK32087.1"/>
    <property type="molecule type" value="Genomic_DNA"/>
</dbReference>
<evidence type="ECO:0000313" key="2">
    <source>
        <dbReference type="EMBL" id="CCK32087.1"/>
    </source>
</evidence>
<reference evidence="2 3" key="1">
    <citation type="journal article" date="2012" name="J. Bacteriol.">
        <title>Genome sequence of the bacterium Streptomyces davawensis JCM 4913 and heterologous production of the unique antibiotic roseoflavin.</title>
        <authorList>
            <person name="Jankowitsch F."/>
            <person name="Schwarz J."/>
            <person name="Ruckert C."/>
            <person name="Gust B."/>
            <person name="Szczepanowski R."/>
            <person name="Blom J."/>
            <person name="Pelzer S."/>
            <person name="Kalinowski J."/>
            <person name="Mack M."/>
        </authorList>
    </citation>
    <scope>NUCLEOTIDE SEQUENCE [LARGE SCALE GENOMIC DNA]</scope>
    <source>
        <strain evidence="3">DSM 101723 / JCM 4913 / KCC S-0913 / 768</strain>
    </source>
</reference>
<dbReference type="STRING" id="1214101.BN159_7708"/>
<dbReference type="Proteomes" id="UP000008043">
    <property type="component" value="Chromosome"/>
</dbReference>
<dbReference type="eggNOG" id="ENOG5031QVQ">
    <property type="taxonomic scope" value="Bacteria"/>
</dbReference>
<organism evidence="2 3">
    <name type="scientific">Streptomyces davaonensis (strain DSM 101723 / JCM 4913 / KCC S-0913 / 768)</name>
    <dbReference type="NCBI Taxonomy" id="1214101"/>
    <lineage>
        <taxon>Bacteria</taxon>
        <taxon>Bacillati</taxon>
        <taxon>Actinomycetota</taxon>
        <taxon>Actinomycetes</taxon>
        <taxon>Kitasatosporales</taxon>
        <taxon>Streptomycetaceae</taxon>
        <taxon>Streptomyces</taxon>
    </lineage>
</organism>
<feature type="compositionally biased region" description="Basic and acidic residues" evidence="1">
    <location>
        <begin position="98"/>
        <end position="108"/>
    </location>
</feature>
<sequence>MSATGELRSFPLADFAVRYSARWARYSLAAMEIPEPAGPPYIDPGCEDPKRPVCGICPATPYPHAQFVVYNRPSWECPFHPENGHRYTHDETVPACVHPDKIGLEPDRIAPPPKATPDPDEAPRHRRGWRLPWNAHLAQRRPPS</sequence>
<dbReference type="PATRIC" id="fig|1214101.3.peg.7806"/>
<dbReference type="AlphaFoldDB" id="K4RER2"/>
<evidence type="ECO:0000313" key="3">
    <source>
        <dbReference type="Proteomes" id="UP000008043"/>
    </source>
</evidence>
<name>K4RER2_STRDJ</name>